<accession>A0A6P1W673</accession>
<evidence type="ECO:0000313" key="1">
    <source>
        <dbReference type="EMBL" id="QHV99226.1"/>
    </source>
</evidence>
<protein>
    <recommendedName>
        <fullName evidence="3">Tail assembly chaperone</fullName>
    </recommendedName>
</protein>
<sequence length="131" mass="14401">MKPIEQANGEFVAEVNGKARTFKFGMLAAKLVEKQGEGVSGNYEMMGLTLWAGLMCRFEQNDLPAVFTIDTMLDWMDTMSDEDLAQALVISKTAFERIPNVNSLVEKLLGQLPDGSPVTLTGSPSRKQLTK</sequence>
<dbReference type="AlphaFoldDB" id="A0A6P1W673"/>
<gene>
    <name evidence="1" type="ORF">GJR95_31305</name>
</gene>
<dbReference type="EMBL" id="CP045997">
    <property type="protein sequence ID" value="QHV99226.1"/>
    <property type="molecule type" value="Genomic_DNA"/>
</dbReference>
<reference evidence="1 2" key="1">
    <citation type="submission" date="2019-11" db="EMBL/GenBank/DDBJ databases">
        <title>Spirosoma endbachense sp. nov., isolated from a natural salt meadow.</title>
        <authorList>
            <person name="Rojas J."/>
            <person name="Ambika Manirajan B."/>
            <person name="Ratering S."/>
            <person name="Suarez C."/>
            <person name="Geissler-Plaum R."/>
            <person name="Schnell S."/>
        </authorList>
    </citation>
    <scope>NUCLEOTIDE SEQUENCE [LARGE SCALE GENOMIC DNA]</scope>
    <source>
        <strain evidence="1 2">I-24</strain>
    </source>
</reference>
<evidence type="ECO:0008006" key="3">
    <source>
        <dbReference type="Google" id="ProtNLM"/>
    </source>
</evidence>
<dbReference type="Proteomes" id="UP000464577">
    <property type="component" value="Chromosome"/>
</dbReference>
<proteinExistence type="predicted"/>
<evidence type="ECO:0000313" key="2">
    <source>
        <dbReference type="Proteomes" id="UP000464577"/>
    </source>
</evidence>
<organism evidence="1 2">
    <name type="scientific">Spirosoma endbachense</name>
    <dbReference type="NCBI Taxonomy" id="2666025"/>
    <lineage>
        <taxon>Bacteria</taxon>
        <taxon>Pseudomonadati</taxon>
        <taxon>Bacteroidota</taxon>
        <taxon>Cytophagia</taxon>
        <taxon>Cytophagales</taxon>
        <taxon>Cytophagaceae</taxon>
        <taxon>Spirosoma</taxon>
    </lineage>
</organism>
<dbReference type="RefSeq" id="WP_162389630.1">
    <property type="nucleotide sequence ID" value="NZ_CP045997.1"/>
</dbReference>
<dbReference type="KEGG" id="senf:GJR95_31305"/>
<name>A0A6P1W673_9BACT</name>
<keyword evidence="2" id="KW-1185">Reference proteome</keyword>